<feature type="site" description="Important for exonuclease activity" evidence="19">
    <location>
        <position position="458"/>
    </location>
</feature>
<accession>A0A2U7PK98</accession>
<feature type="binding site" evidence="19">
    <location>
        <position position="383"/>
    </location>
    <ligand>
        <name>Mn(2+)</name>
        <dbReference type="ChEBI" id="CHEBI:29035"/>
    </ligand>
</feature>
<evidence type="ECO:0000256" key="19">
    <source>
        <dbReference type="HAMAP-Rule" id="MF_04085"/>
    </source>
</evidence>
<dbReference type="InterPro" id="IPR035083">
    <property type="entry name" value="Nucleocapsid_N_arenaviridae"/>
</dbReference>
<dbReference type="InterPro" id="IPR000229">
    <property type="entry name" value="Nucleocapsid_arenaviridae"/>
</dbReference>
<keyword evidence="10 19" id="KW-0946">Virion</keyword>
<feature type="domain" description="Nucleocapsid C-terminal Arenaviridae" evidence="23">
    <location>
        <begin position="357"/>
        <end position="536"/>
    </location>
</feature>
<keyword evidence="13 19" id="KW-1035">Host cytoplasm</keyword>
<dbReference type="FunFam" id="3.30.420.410:FF:000001">
    <property type="entry name" value="Nucleoprotein"/>
    <property type="match status" value="1"/>
</dbReference>
<evidence type="ECO:0000256" key="20">
    <source>
        <dbReference type="PIRNR" id="PIRNR004029"/>
    </source>
</evidence>
<gene>
    <name evidence="19" type="primary">N</name>
</gene>
<keyword evidence="14" id="KW-0464">Manganese</keyword>
<name>A0A2U7PK98_9VIRU</name>
<dbReference type="GO" id="GO:0039689">
    <property type="term" value="P:negative stranded viral RNA replication"/>
    <property type="evidence" value="ECO:0007669"/>
    <property type="project" value="UniProtKB-UniRule"/>
</dbReference>
<keyword evidence="9 19" id="KW-0862">Zinc</keyword>
<feature type="coiled-coil region" evidence="21">
    <location>
        <begin position="67"/>
        <end position="119"/>
    </location>
</feature>
<evidence type="ECO:0000256" key="3">
    <source>
        <dbReference type="ARBA" id="ARBA00022497"/>
    </source>
</evidence>
<evidence type="ECO:0000256" key="17">
    <source>
        <dbReference type="ARBA" id="ARBA00023280"/>
    </source>
</evidence>
<evidence type="ECO:0000256" key="18">
    <source>
        <dbReference type="ARBA" id="ARBA00046413"/>
    </source>
</evidence>
<evidence type="ECO:0000256" key="12">
    <source>
        <dbReference type="ARBA" id="ARBA00023086"/>
    </source>
</evidence>
<feature type="binding site" evidence="19">
    <location>
        <position position="391"/>
    </location>
    <ligand>
        <name>Zn(2+)</name>
        <dbReference type="ChEBI" id="CHEBI:29105"/>
    </ligand>
</feature>
<evidence type="ECO:0000256" key="21">
    <source>
        <dbReference type="SAM" id="Coils"/>
    </source>
</evidence>
<feature type="binding site" evidence="19">
    <location>
        <position position="501"/>
    </location>
    <ligand>
        <name>Zn(2+)</name>
        <dbReference type="ChEBI" id="CHEBI:29105"/>
    </ligand>
</feature>
<keyword evidence="11 19" id="KW-0694">RNA-binding</keyword>
<evidence type="ECO:0000256" key="1">
    <source>
        <dbReference type="ARBA" id="ARBA00022437"/>
    </source>
</evidence>
<dbReference type="GO" id="GO:1990904">
    <property type="term" value="C:ribonucleoprotein complex"/>
    <property type="evidence" value="ECO:0007669"/>
    <property type="project" value="UniProtKB-KW"/>
</dbReference>
<dbReference type="GO" id="GO:0003723">
    <property type="term" value="F:RNA binding"/>
    <property type="evidence" value="ECO:0007669"/>
    <property type="project" value="UniProtKB-UniRule"/>
</dbReference>
<keyword evidence="4 19" id="KW-0167">Capsid protein</keyword>
<proteinExistence type="inferred from homology"/>
<sequence>MSNSKEVPNFRWLQSLRRGLSDFTTPVKSDVLKDAKLIADGLDFSQVALVQRVLRKTKRTDADLDKLRDLNREVDNLMMMRSSQKNTVLKMGDLSKSDLMDLAADLEKLKKKVGQTERSSTGGVYLGNLTQSQLSKRTDLLRRLGFQQQQMRSSGVVRVWDVADSTRLNNQFGSIPALTIACMTVQGGDTMGNVVQALTSLGLLYTVKFPNLTDLEKLTAEHDCLQIITRDESAINISGYNFSLSAAVKAGASLLDGGNMLETIKVTPSNFSSIIKAVLVVKRKEGMFVDEKPGNRNPYENLLYKLCLSGEGWPYIGSRSQVKGRSWENTIVDLSSKPMQGPKTPEKVGLNLRLSHLTELQESVIREAMGKINPAQTTWIDIEGPSNDPVELALYQPDSGHYILCYRKPHDEKGFKNGSRHSHGMLLKDLESAQPGLLSYVIGLLPQDMVLTTQGSDDIKRLLETHGRKDLKLVDIKLSSDQARSFEEIIWSDYGHLCKKHNGVVVPKKKKDKESPQSSEPHCALLDCLMFQSALDGQPPQVKLESLLPDVLLFSMKPAFAI</sequence>
<comment type="caution">
    <text evidence="19">Lacks conserved residue(s) required for the propagation of feature annotation.</text>
</comment>
<evidence type="ECO:0000256" key="8">
    <source>
        <dbReference type="ARBA" id="ARBA00022801"/>
    </source>
</evidence>
<dbReference type="InterPro" id="IPR038115">
    <property type="entry name" value="Nucleocapsid_C_sf"/>
</dbReference>
<feature type="domain" description="Nucleocapsid N-terminal Arenaviridae" evidence="22">
    <location>
        <begin position="4"/>
        <end position="334"/>
    </location>
</feature>
<evidence type="ECO:0000256" key="10">
    <source>
        <dbReference type="ARBA" id="ARBA00022844"/>
    </source>
</evidence>
<evidence type="ECO:0000256" key="13">
    <source>
        <dbReference type="ARBA" id="ARBA00023200"/>
    </source>
</evidence>
<dbReference type="GO" id="GO:0030430">
    <property type="term" value="C:host cell cytoplasm"/>
    <property type="evidence" value="ECO:0007669"/>
    <property type="project" value="UniProtKB-SubCell"/>
</dbReference>
<comment type="subcellular location">
    <subcellularLocation>
        <location evidence="19 20">Virion</location>
    </subcellularLocation>
    <subcellularLocation>
        <location evidence="19 20">Host cytoplasm</location>
    </subcellularLocation>
</comment>
<dbReference type="Proteomes" id="UP000289225">
    <property type="component" value="Genome"/>
</dbReference>
<evidence type="ECO:0000256" key="15">
    <source>
        <dbReference type="ARBA" id="ARBA00023258"/>
    </source>
</evidence>
<evidence type="ECO:0000256" key="5">
    <source>
        <dbReference type="ARBA" id="ARBA00022581"/>
    </source>
</evidence>
<dbReference type="FunFam" id="1.10.150.550:FF:000002">
    <property type="entry name" value="Nucleoprotein"/>
    <property type="match status" value="1"/>
</dbReference>
<dbReference type="EMBL" id="MF317490">
    <property type="protein sequence ID" value="AUD40059.1"/>
    <property type="molecule type" value="Genomic_RNA"/>
</dbReference>
<dbReference type="GO" id="GO:0039724">
    <property type="term" value="P:symbiont-mediated suppression of host cytoplasmic pattern recognition receptor signaling pathway via inhibition of IKBKE activity"/>
    <property type="evidence" value="ECO:0007669"/>
    <property type="project" value="UniProtKB-UniRule"/>
</dbReference>
<keyword evidence="7 19" id="KW-0479">Metal-binding</keyword>
<keyword evidence="12 19" id="KW-0543">Viral nucleoprotein</keyword>
<reference evidence="25" key="1">
    <citation type="submission" date="2017-06" db="EMBL/GenBank/DDBJ databases">
        <authorList>
            <person name="Fernandes J."/>
            <person name="Guterres A."/>
            <person name="de Oliveira R.C."/>
            <person name="de Lemos E.R.S."/>
        </authorList>
    </citation>
    <scope>NUCLEOTIDE SEQUENCE [LARGE SCALE GENOMIC DNA]</scope>
    <source>
        <strain evidence="25">LBCE 12071</strain>
    </source>
</reference>
<dbReference type="GO" id="GO:0039696">
    <property type="term" value="P:RNA-templated viral transcription"/>
    <property type="evidence" value="ECO:0007669"/>
    <property type="project" value="UniProtKB-UniRule"/>
</dbReference>
<dbReference type="Pfam" id="PF00843">
    <property type="entry name" value="Arena_nucleocap"/>
    <property type="match status" value="1"/>
</dbReference>
<feature type="binding site" evidence="19">
    <location>
        <position position="498"/>
    </location>
    <ligand>
        <name>Zn(2+)</name>
        <dbReference type="ChEBI" id="CHEBI:29105"/>
    </ligand>
</feature>
<comment type="subunit">
    <text evidence="18 19">Homomultimerizes to form the nucleocapsid. Binds to viral genomic RNA. Interacts with glycoprotein G2. Interacts with protein Z; this interaction probably directs the encapsidated genome to budding sites. Interacts with protein L; this interaction does not interfere with Z-L interaction. Interacts with host IKBKE (via Protein kinase domain); the interaction inhibits IKBKE kinase activity.</text>
</comment>
<evidence type="ECO:0000313" key="25">
    <source>
        <dbReference type="Proteomes" id="UP000289225"/>
    </source>
</evidence>
<keyword evidence="1 19" id="KW-1224">Inhibition of host IKBKE by virus</keyword>
<comment type="similarity">
    <text evidence="19 20">Belongs to the arenaviridae nucleocapsid protein family.</text>
</comment>
<dbReference type="GO" id="GO:0019029">
    <property type="term" value="C:helical viral capsid"/>
    <property type="evidence" value="ECO:0007669"/>
    <property type="project" value="UniProtKB-UniRule"/>
</dbReference>
<comment type="domain">
    <text evidence="19">The N-terminal region is important for the cap-binding activity while the C-terminal region contains the 3'-5' exoribonuclease activity. A CCHE zinc binding site is present in the C-terminal region and may thus contribute to the substrate binding and/or the specificity of the exonuclease activity.</text>
</comment>
<evidence type="ECO:0000256" key="6">
    <source>
        <dbReference type="ARBA" id="ARBA00022632"/>
    </source>
</evidence>
<keyword evidence="6 19" id="KW-1090">Inhibition of host innate immune response by virus</keyword>
<dbReference type="EC" id="3.1.13.-" evidence="19"/>
<evidence type="ECO:0000259" key="22">
    <source>
        <dbReference type="Pfam" id="PF00843"/>
    </source>
</evidence>
<dbReference type="InterPro" id="IPR035084">
    <property type="entry name" value="Nucleocapsid_C_arenaviridae"/>
</dbReference>
<evidence type="ECO:0000256" key="11">
    <source>
        <dbReference type="ARBA" id="ARBA00022884"/>
    </source>
</evidence>
<dbReference type="SMR" id="A0A2U7PK98"/>
<evidence type="ECO:0000259" key="23">
    <source>
        <dbReference type="Pfam" id="PF17290"/>
    </source>
</evidence>
<feature type="binding site" evidence="19">
    <location>
        <position position="381"/>
    </location>
    <ligand>
        <name>Mn(2+)</name>
        <dbReference type="ChEBI" id="CHEBI:29035"/>
    </ligand>
</feature>
<evidence type="ECO:0000256" key="4">
    <source>
        <dbReference type="ARBA" id="ARBA00022561"/>
    </source>
</evidence>
<keyword evidence="25" id="KW-1185">Reference proteome</keyword>
<keyword evidence="2 19" id="KW-1113">Inhibition of host RLR pathway by virus</keyword>
<keyword evidence="8 19" id="KW-0378">Hydrolase</keyword>
<dbReference type="HAMAP" id="MF_04085">
    <property type="entry name" value="ARENA_NCAP"/>
    <property type="match status" value="1"/>
</dbReference>
<evidence type="ECO:0000256" key="14">
    <source>
        <dbReference type="ARBA" id="ARBA00023211"/>
    </source>
</evidence>
<evidence type="ECO:0000313" key="24">
    <source>
        <dbReference type="EMBL" id="AUD40059.1"/>
    </source>
</evidence>
<comment type="function">
    <text evidence="19">Encapsidates the genome, protecting it from nucleases. The encapsidated genomic RNA is termed the nucleocapsid (NC). Serves as template for viral transcription and replication. The increased presence of protein N in host cell does not seem to trigger the switch from transcription to replication as observed in other negative strain RNA viruses. Through the interaction with host IKBKE, strongly inhibits the phosphorylation and nuclear translocation of host IRF3, a protein involved in interferon activation pathway, leading to the inhibition of interferon-beta and IRF3-dependent promoters activation. Encodes also a functional 3'-5' exoribonuclease that degrades preferentially dsRNA substrates and thereby participates in the suppression of interferon induction.</text>
</comment>
<evidence type="ECO:0000256" key="2">
    <source>
        <dbReference type="ARBA" id="ARBA00022482"/>
    </source>
</evidence>
<dbReference type="Pfam" id="PF17290">
    <property type="entry name" value="Arena_ncap_C"/>
    <property type="match status" value="1"/>
</dbReference>
<evidence type="ECO:0000256" key="7">
    <source>
        <dbReference type="ARBA" id="ARBA00022723"/>
    </source>
</evidence>
<dbReference type="Gene3D" id="1.10.150.550">
    <property type="entry name" value="Arenavirus nucleocapsid protein, head domain"/>
    <property type="match status" value="2"/>
</dbReference>
<evidence type="ECO:0000256" key="9">
    <source>
        <dbReference type="ARBA" id="ARBA00022833"/>
    </source>
</evidence>
<keyword evidence="3 19" id="KW-1139">Helical capsid protein</keyword>
<protein>
    <recommendedName>
        <fullName evidence="19 20">Nucleoprotein</fullName>
        <ecNumber evidence="19">3.1.13.-</ecNumber>
    </recommendedName>
    <alternativeName>
        <fullName evidence="19 20">Nucleocapsid protein</fullName>
    </alternativeName>
    <alternativeName>
        <fullName evidence="19">Protein N</fullName>
    </alternativeName>
</protein>
<keyword evidence="17 19" id="KW-0899">Viral immunoevasion</keyword>
<keyword evidence="21" id="KW-0175">Coiled coil</keyword>
<dbReference type="GO" id="GO:0046872">
    <property type="term" value="F:metal ion binding"/>
    <property type="evidence" value="ECO:0007669"/>
    <property type="project" value="UniProtKB-UniRule"/>
</dbReference>
<feature type="binding site" evidence="19">
    <location>
        <position position="527"/>
    </location>
    <ligand>
        <name>Mn(2+)</name>
        <dbReference type="ChEBI" id="CHEBI:29035"/>
    </ligand>
</feature>
<feature type="binding site" evidence="19">
    <location>
        <position position="523"/>
    </location>
    <ligand>
        <name>Zn(2+)</name>
        <dbReference type="ChEBI" id="CHEBI:29105"/>
    </ligand>
</feature>
<keyword evidence="16 19" id="KW-0687">Ribonucleoprotein</keyword>
<dbReference type="GO" id="GO:0016787">
    <property type="term" value="F:hydrolase activity"/>
    <property type="evidence" value="ECO:0007669"/>
    <property type="project" value="UniProtKB-KW"/>
</dbReference>
<dbReference type="PIRSF" id="PIRSF004029">
    <property type="entry name" value="N_ArenaV"/>
    <property type="match status" value="1"/>
</dbReference>
<keyword evidence="5 19" id="KW-0945">Host-virus interaction</keyword>
<dbReference type="GO" id="GO:0019013">
    <property type="term" value="C:viral nucleocapsid"/>
    <property type="evidence" value="ECO:0007669"/>
    <property type="project" value="UniProtKB-UniRule"/>
</dbReference>
<dbReference type="Gene3D" id="3.30.420.410">
    <property type="entry name" value="Arenaviral nucleoprotein, C-terminal domain"/>
    <property type="match status" value="1"/>
</dbReference>
<keyword evidence="15 19" id="KW-0922">Interferon antiviral system evasion</keyword>
<evidence type="ECO:0000256" key="16">
    <source>
        <dbReference type="ARBA" id="ARBA00023274"/>
    </source>
</evidence>
<organism evidence="24 25">
    <name type="scientific">Apore virus</name>
    <dbReference type="NCBI Taxonomy" id="2850049"/>
    <lineage>
        <taxon>Viruses</taxon>
        <taxon>Riboviria</taxon>
        <taxon>Orthornavirae</taxon>
        <taxon>Negarnaviricota</taxon>
        <taxon>Polyploviricotina</taxon>
        <taxon>Bunyaviricetes</taxon>
        <taxon>Hareavirales</taxon>
        <taxon>Arenaviridae</taxon>
        <taxon>Mammarenavirus</taxon>
        <taxon>Mammarenavirus aporeense</taxon>
    </lineage>
</organism>